<dbReference type="AlphaFoldDB" id="A0A2M7W1R8"/>
<comment type="caution">
    <text evidence="1">The sequence shown here is derived from an EMBL/GenBank/DDBJ whole genome shotgun (WGS) entry which is preliminary data.</text>
</comment>
<dbReference type="EMBL" id="PFQB01000078">
    <property type="protein sequence ID" value="PJA13660.1"/>
    <property type="molecule type" value="Genomic_DNA"/>
</dbReference>
<organism evidence="1 2">
    <name type="scientific">Candidatus Dojkabacteria bacterium CG_4_10_14_0_2_um_filter_Dojkabacteria_WS6_41_15</name>
    <dbReference type="NCBI Taxonomy" id="2014249"/>
    <lineage>
        <taxon>Bacteria</taxon>
        <taxon>Candidatus Dojkabacteria</taxon>
    </lineage>
</organism>
<sequence>MSNPILALFSKLHSVTNTRYVNNFVTVKQEFEVKNYSTLDEKQQIIFSSLTNIVDTLLSLKEKYPQLQELNETIFININDLNNFGLTVVLDQGKGTVTSGWSATTTPTFIIPLFTKNMLNLGQLVSDNNVSMQEAYRILRVLFVPFLRGLYQGQYVNLPKDKSYLLLDNFLQVEIKDEFSQQIEGFPGNPRATVVNVDGQWLVFEGFQGDPDTRYSMNIEDAFMFGYLIRVKLVNSSIAEMPKYVTAYTDLKRKVTVYERKWHNVDEAPEEKILKPQG</sequence>
<gene>
    <name evidence="1" type="ORF">COX64_03060</name>
</gene>
<name>A0A2M7W1R8_9BACT</name>
<protein>
    <submittedName>
        <fullName evidence="1">Uncharacterized protein</fullName>
    </submittedName>
</protein>
<evidence type="ECO:0000313" key="2">
    <source>
        <dbReference type="Proteomes" id="UP000228952"/>
    </source>
</evidence>
<accession>A0A2M7W1R8</accession>
<evidence type="ECO:0000313" key="1">
    <source>
        <dbReference type="EMBL" id="PJA13660.1"/>
    </source>
</evidence>
<proteinExistence type="predicted"/>
<reference evidence="2" key="1">
    <citation type="submission" date="2017-09" db="EMBL/GenBank/DDBJ databases">
        <title>Depth-based differentiation of microbial function through sediment-hosted aquifers and enrichment of novel symbionts in the deep terrestrial subsurface.</title>
        <authorList>
            <person name="Probst A.J."/>
            <person name="Ladd B."/>
            <person name="Jarett J.K."/>
            <person name="Geller-Mcgrath D.E."/>
            <person name="Sieber C.M.K."/>
            <person name="Emerson J.B."/>
            <person name="Anantharaman K."/>
            <person name="Thomas B.C."/>
            <person name="Malmstrom R."/>
            <person name="Stieglmeier M."/>
            <person name="Klingl A."/>
            <person name="Woyke T."/>
            <person name="Ryan C.M."/>
            <person name="Banfield J.F."/>
        </authorList>
    </citation>
    <scope>NUCLEOTIDE SEQUENCE [LARGE SCALE GENOMIC DNA]</scope>
</reference>
<dbReference type="Proteomes" id="UP000228952">
    <property type="component" value="Unassembled WGS sequence"/>
</dbReference>